<accession>A0AAV2MR52</accession>
<proteinExistence type="predicted"/>
<sequence length="94" mass="9891">MAFVGSSTPALLQGPIPCSKALYMGSKPENDPMLSPLASAPPGYARFPGTCCGSNGPRASLSRHTASPGQTLRQTPRRGQWRSPNVGKKCHKAL</sequence>
<name>A0AAV2MR52_KNICA</name>
<reference evidence="2 3" key="1">
    <citation type="submission" date="2024-04" db="EMBL/GenBank/DDBJ databases">
        <authorList>
            <person name="Waldvogel A.-M."/>
            <person name="Schoenle A."/>
        </authorList>
    </citation>
    <scope>NUCLEOTIDE SEQUENCE [LARGE SCALE GENOMIC DNA]</scope>
</reference>
<gene>
    <name evidence="2" type="ORF">KC01_LOCUS41770</name>
</gene>
<protein>
    <submittedName>
        <fullName evidence="2">Uncharacterized protein</fullName>
    </submittedName>
</protein>
<dbReference type="EMBL" id="OZ035831">
    <property type="protein sequence ID" value="CAL1615908.1"/>
    <property type="molecule type" value="Genomic_DNA"/>
</dbReference>
<evidence type="ECO:0000256" key="1">
    <source>
        <dbReference type="SAM" id="MobiDB-lite"/>
    </source>
</evidence>
<feature type="region of interest" description="Disordered" evidence="1">
    <location>
        <begin position="55"/>
        <end position="94"/>
    </location>
</feature>
<dbReference type="AlphaFoldDB" id="A0AAV2MR52"/>
<keyword evidence="3" id="KW-1185">Reference proteome</keyword>
<organism evidence="2 3">
    <name type="scientific">Knipowitschia caucasica</name>
    <name type="common">Caucasian dwarf goby</name>
    <name type="synonym">Pomatoschistus caucasicus</name>
    <dbReference type="NCBI Taxonomy" id="637954"/>
    <lineage>
        <taxon>Eukaryota</taxon>
        <taxon>Metazoa</taxon>
        <taxon>Chordata</taxon>
        <taxon>Craniata</taxon>
        <taxon>Vertebrata</taxon>
        <taxon>Euteleostomi</taxon>
        <taxon>Actinopterygii</taxon>
        <taxon>Neopterygii</taxon>
        <taxon>Teleostei</taxon>
        <taxon>Neoteleostei</taxon>
        <taxon>Acanthomorphata</taxon>
        <taxon>Gobiaria</taxon>
        <taxon>Gobiiformes</taxon>
        <taxon>Gobioidei</taxon>
        <taxon>Gobiidae</taxon>
        <taxon>Gobiinae</taxon>
        <taxon>Knipowitschia</taxon>
    </lineage>
</organism>
<feature type="compositionally biased region" description="Polar residues" evidence="1">
    <location>
        <begin position="62"/>
        <end position="74"/>
    </location>
</feature>
<dbReference type="Proteomes" id="UP001497482">
    <property type="component" value="Chromosome 9"/>
</dbReference>
<evidence type="ECO:0000313" key="3">
    <source>
        <dbReference type="Proteomes" id="UP001497482"/>
    </source>
</evidence>
<evidence type="ECO:0000313" key="2">
    <source>
        <dbReference type="EMBL" id="CAL1615908.1"/>
    </source>
</evidence>